<keyword evidence="1" id="KW-0472">Membrane</keyword>
<feature type="transmembrane region" description="Helical" evidence="1">
    <location>
        <begin position="323"/>
        <end position="346"/>
    </location>
</feature>
<sequence length="348" mass="40362">MVSTNHASWWWLSATMSTVFIVILINLWIQMNEYTVDPVQLTDEASAVKYINKYIKEDELKNNAGDEGSTIKIKTGLFIQSLKFSSFSEVNLTGYLWQNYEKWQLDALDLKEEELGVIFPEQINSGSDIEPREVYRVEDSDSLVIGWYFEATLRQAFDYSNYPFDHKTVWVRMWPKSFSKNIILEPDFSAYNSTDKADIFGIENDIVLERWERKNTYFDYKLSSYTTNFGIHGEMGKQNFPELYYNFVVQRKFENAFIVYLLPLFLVAALLFMALLTVSEKEELSTRLGFSASGFIGASSALFFVVMLAHIQLRQQFAGSGIVYIEYFYILMYALLVSATANVYFFSI</sequence>
<dbReference type="AlphaFoldDB" id="A0A3B0YIB2"/>
<reference evidence="2" key="1">
    <citation type="submission" date="2018-06" db="EMBL/GenBank/DDBJ databases">
        <authorList>
            <person name="Zhirakovskaya E."/>
        </authorList>
    </citation>
    <scope>NUCLEOTIDE SEQUENCE</scope>
</reference>
<proteinExistence type="predicted"/>
<protein>
    <submittedName>
        <fullName evidence="2">Methyl-accepting chemotaxis protein</fullName>
    </submittedName>
</protein>
<dbReference type="EMBL" id="UOFJ01000304">
    <property type="protein sequence ID" value="VAW68036.1"/>
    <property type="molecule type" value="Genomic_DNA"/>
</dbReference>
<gene>
    <name evidence="2" type="ORF">MNBD_GAMMA10-2931</name>
</gene>
<feature type="non-terminal residue" evidence="2">
    <location>
        <position position="348"/>
    </location>
</feature>
<accession>A0A3B0YIB2</accession>
<feature type="transmembrane region" description="Helical" evidence="1">
    <location>
        <begin position="6"/>
        <end position="29"/>
    </location>
</feature>
<evidence type="ECO:0000256" key="1">
    <source>
        <dbReference type="SAM" id="Phobius"/>
    </source>
</evidence>
<keyword evidence="1" id="KW-0812">Transmembrane</keyword>
<evidence type="ECO:0000313" key="2">
    <source>
        <dbReference type="EMBL" id="VAW68036.1"/>
    </source>
</evidence>
<keyword evidence="1" id="KW-1133">Transmembrane helix</keyword>
<name>A0A3B0YIB2_9ZZZZ</name>
<feature type="transmembrane region" description="Helical" evidence="1">
    <location>
        <begin position="257"/>
        <end position="278"/>
    </location>
</feature>
<feature type="transmembrane region" description="Helical" evidence="1">
    <location>
        <begin position="290"/>
        <end position="311"/>
    </location>
</feature>
<organism evidence="2">
    <name type="scientific">hydrothermal vent metagenome</name>
    <dbReference type="NCBI Taxonomy" id="652676"/>
    <lineage>
        <taxon>unclassified sequences</taxon>
        <taxon>metagenomes</taxon>
        <taxon>ecological metagenomes</taxon>
    </lineage>
</organism>